<accession>X0WTL0</accession>
<dbReference type="InterPro" id="IPR036614">
    <property type="entry name" value="RusA-like_sf"/>
</dbReference>
<dbReference type="AlphaFoldDB" id="X0WTL0"/>
<dbReference type="GO" id="GO:0006310">
    <property type="term" value="P:DNA recombination"/>
    <property type="evidence" value="ECO:0007669"/>
    <property type="project" value="InterPro"/>
</dbReference>
<organism evidence="1">
    <name type="scientific">marine sediment metagenome</name>
    <dbReference type="NCBI Taxonomy" id="412755"/>
    <lineage>
        <taxon>unclassified sequences</taxon>
        <taxon>metagenomes</taxon>
        <taxon>ecological metagenomes</taxon>
    </lineage>
</organism>
<dbReference type="Pfam" id="PF05866">
    <property type="entry name" value="RusA"/>
    <property type="match status" value="1"/>
</dbReference>
<proteinExistence type="predicted"/>
<dbReference type="SUPFAM" id="SSF103084">
    <property type="entry name" value="Holliday junction resolvase RusA"/>
    <property type="match status" value="1"/>
</dbReference>
<reference evidence="1" key="1">
    <citation type="journal article" date="2014" name="Front. Microbiol.">
        <title>High frequency of phylogenetically diverse reductive dehalogenase-homologous genes in deep subseafloor sedimentary metagenomes.</title>
        <authorList>
            <person name="Kawai M."/>
            <person name="Futagami T."/>
            <person name="Toyoda A."/>
            <person name="Takaki Y."/>
            <person name="Nishi S."/>
            <person name="Hori S."/>
            <person name="Arai W."/>
            <person name="Tsubouchi T."/>
            <person name="Morono Y."/>
            <person name="Uchiyama I."/>
            <person name="Ito T."/>
            <person name="Fujiyama A."/>
            <person name="Inagaki F."/>
            <person name="Takami H."/>
        </authorList>
    </citation>
    <scope>NUCLEOTIDE SEQUENCE</scope>
    <source>
        <strain evidence="1">Expedition CK06-06</strain>
    </source>
</reference>
<dbReference type="Gene3D" id="3.30.1330.70">
    <property type="entry name" value="Holliday junction resolvase RusA"/>
    <property type="match status" value="1"/>
</dbReference>
<dbReference type="GO" id="GO:0006281">
    <property type="term" value="P:DNA repair"/>
    <property type="evidence" value="ECO:0007669"/>
    <property type="project" value="InterPro"/>
</dbReference>
<sequence length="162" mass="17709">MKLTFTVYGKQIPQGSKRTVPIYRAGKPVMKGNRTLTRVADDNPGLPAWRQEIAHAARYAYDGEPMPGPFALTVQIVRPRPRGHFGTGRNADRLKPSAPAFPTSAPDTLKLARAVEDALENVLWLNDAQIVRHILSKNWGKEYAIHVTVESIDGAANAAGGE</sequence>
<dbReference type="InterPro" id="IPR008822">
    <property type="entry name" value="Endonuclease_RusA-like"/>
</dbReference>
<protein>
    <submittedName>
        <fullName evidence="1">Uncharacterized protein</fullName>
    </submittedName>
</protein>
<dbReference type="EMBL" id="BARS01034840">
    <property type="protein sequence ID" value="GAG26537.1"/>
    <property type="molecule type" value="Genomic_DNA"/>
</dbReference>
<evidence type="ECO:0000313" key="1">
    <source>
        <dbReference type="EMBL" id="GAG26537.1"/>
    </source>
</evidence>
<gene>
    <name evidence="1" type="ORF">S01H1_53775</name>
</gene>
<comment type="caution">
    <text evidence="1">The sequence shown here is derived from an EMBL/GenBank/DDBJ whole genome shotgun (WGS) entry which is preliminary data.</text>
</comment>
<dbReference type="GO" id="GO:0000287">
    <property type="term" value="F:magnesium ion binding"/>
    <property type="evidence" value="ECO:0007669"/>
    <property type="project" value="InterPro"/>
</dbReference>
<name>X0WTL0_9ZZZZ</name>